<evidence type="ECO:0000313" key="13">
    <source>
        <dbReference type="EMBL" id="KDN41241.1"/>
    </source>
</evidence>
<dbReference type="PROSITE" id="PS00466">
    <property type="entry name" value="ZF_TFIIS_1"/>
    <property type="match status" value="1"/>
</dbReference>
<comment type="caution">
    <text evidence="13">The sequence shown here is derived from an EMBL/GenBank/DDBJ whole genome shotgun (WGS) entry which is preliminary data.</text>
</comment>
<evidence type="ECO:0000256" key="2">
    <source>
        <dbReference type="ARBA" id="ARBA00022478"/>
    </source>
</evidence>
<dbReference type="PROSITE" id="PS51133">
    <property type="entry name" value="ZF_TFIIS_2"/>
    <property type="match status" value="1"/>
</dbReference>
<feature type="binding site" evidence="9">
    <location>
        <position position="73"/>
    </location>
    <ligand>
        <name>Zn(2+)</name>
        <dbReference type="ChEBI" id="CHEBI:29105"/>
        <label>2</label>
    </ligand>
</feature>
<keyword evidence="2 8" id="KW-0240">DNA-directed RNA polymerase</keyword>
<accession>A0A066VIB1</accession>
<dbReference type="OMA" id="MEFCDEC"/>
<sequence>MLLFCPNCANALTIKKGNEFENRWACQTCPYEYPIKRQLLERKRLPRKKVDDVMGGEDSWKNVDSTEAVCPKCEHGRAYFMQIQIRSADEPMTTFYKCCSCGEQWREN</sequence>
<dbReference type="InterPro" id="IPR001222">
    <property type="entry name" value="Znf_TFIIS"/>
</dbReference>
<evidence type="ECO:0000256" key="5">
    <source>
        <dbReference type="ARBA" id="ARBA00022833"/>
    </source>
</evidence>
<dbReference type="GeneID" id="25261889"/>
<dbReference type="CDD" id="cd10509">
    <property type="entry name" value="Zn-ribbon_RPC11"/>
    <property type="match status" value="1"/>
</dbReference>
<evidence type="ECO:0000256" key="11">
    <source>
        <dbReference type="RuleBase" id="RU003474"/>
    </source>
</evidence>
<dbReference type="GO" id="GO:0003899">
    <property type="term" value="F:DNA-directed RNA polymerase activity"/>
    <property type="evidence" value="ECO:0007669"/>
    <property type="project" value="InterPro"/>
</dbReference>
<keyword evidence="14" id="KW-1185">Reference proteome</keyword>
<feature type="binding site" evidence="9">
    <location>
        <position position="98"/>
    </location>
    <ligand>
        <name>Zn(2+)</name>
        <dbReference type="ChEBI" id="CHEBI:29105"/>
        <label>2</label>
    </ligand>
</feature>
<feature type="domain" description="TFIIS-type" evidence="12">
    <location>
        <begin position="66"/>
        <end position="106"/>
    </location>
</feature>
<dbReference type="SMART" id="SM00440">
    <property type="entry name" value="ZnF_C2C2"/>
    <property type="match status" value="1"/>
</dbReference>
<dbReference type="InterPro" id="IPR001529">
    <property type="entry name" value="Zn_ribbon_RPB9"/>
</dbReference>
<protein>
    <recommendedName>
        <fullName evidence="8">DNA-directed RNA polymerase subunit</fullName>
    </recommendedName>
</protein>
<evidence type="ECO:0000256" key="9">
    <source>
        <dbReference type="PIRSR" id="PIRSR005586-1"/>
    </source>
</evidence>
<feature type="zinc finger region" description="C4-type" evidence="10">
    <location>
        <begin position="5"/>
        <end position="29"/>
    </location>
</feature>
<dbReference type="FunCoup" id="A0A066VIB1">
    <property type="interactions" value="184"/>
</dbReference>
<comment type="similarity">
    <text evidence="8 11">Belongs to the archaeal rpoM/eukaryotic RPA12/RPB9/RPC11 RNA polymerase family.</text>
</comment>
<dbReference type="SMART" id="SM00661">
    <property type="entry name" value="RPOL9"/>
    <property type="match status" value="1"/>
</dbReference>
<dbReference type="HOGENOM" id="CLU_093932_3_0_1"/>
<evidence type="ECO:0000313" key="14">
    <source>
        <dbReference type="Proteomes" id="UP000027361"/>
    </source>
</evidence>
<dbReference type="OrthoDB" id="282152at2759"/>
<dbReference type="InterPro" id="IPR012164">
    <property type="entry name" value="Rpa12/Rpb9/Rpc10/TFS"/>
</dbReference>
<feature type="binding site" evidence="9">
    <location>
        <position position="26"/>
    </location>
    <ligand>
        <name>Zn(2+)</name>
        <dbReference type="ChEBI" id="CHEBI:29105"/>
        <label>1</label>
    </ligand>
</feature>
<keyword evidence="5 9" id="KW-0862">Zinc</keyword>
<dbReference type="PIRSF" id="PIRSF005586">
    <property type="entry name" value="RNApol_RpoM"/>
    <property type="match status" value="1"/>
</dbReference>
<evidence type="ECO:0000256" key="8">
    <source>
        <dbReference type="PIRNR" id="PIRNR005586"/>
    </source>
</evidence>
<proteinExistence type="inferred from homology"/>
<keyword evidence="4 10" id="KW-0863">Zinc-finger</keyword>
<dbReference type="Proteomes" id="UP000027361">
    <property type="component" value="Unassembled WGS sequence"/>
</dbReference>
<dbReference type="STRING" id="1037660.A0A066VIB1"/>
<dbReference type="AlphaFoldDB" id="A0A066VIB1"/>
<dbReference type="Pfam" id="PF02150">
    <property type="entry name" value="Zn_ribbon_RPB9"/>
    <property type="match status" value="1"/>
</dbReference>
<feature type="binding site" evidence="9">
    <location>
        <position position="5"/>
    </location>
    <ligand>
        <name>Zn(2+)</name>
        <dbReference type="ChEBI" id="CHEBI:29105"/>
        <label>1</label>
    </ligand>
</feature>
<reference evidence="13 14" key="1">
    <citation type="submission" date="2014-05" db="EMBL/GenBank/DDBJ databases">
        <title>Draft genome sequence of a rare smut relative, Tilletiaria anomala UBC 951.</title>
        <authorList>
            <consortium name="DOE Joint Genome Institute"/>
            <person name="Toome M."/>
            <person name="Kuo A."/>
            <person name="Henrissat B."/>
            <person name="Lipzen A."/>
            <person name="Tritt A."/>
            <person name="Yoshinaga Y."/>
            <person name="Zane M."/>
            <person name="Barry K."/>
            <person name="Grigoriev I.V."/>
            <person name="Spatafora J.W."/>
            <person name="Aimea M.C."/>
        </authorList>
    </citation>
    <scope>NUCLEOTIDE SEQUENCE [LARGE SCALE GENOMIC DNA]</scope>
    <source>
        <strain evidence="13 14">UBC 951</strain>
    </source>
</reference>
<feature type="binding site" evidence="9">
    <location>
        <position position="101"/>
    </location>
    <ligand>
        <name>Zn(2+)</name>
        <dbReference type="ChEBI" id="CHEBI:29105"/>
        <label>2</label>
    </ligand>
</feature>
<comment type="function">
    <text evidence="8">DNA-dependent RNA polymerase catalyzes the transcription of DNA into RNA using the four ribonucleoside triphosphates as substrates.</text>
</comment>
<feature type="binding site" evidence="9">
    <location>
        <position position="70"/>
    </location>
    <ligand>
        <name>Zn(2+)</name>
        <dbReference type="ChEBI" id="CHEBI:29105"/>
        <label>2</label>
    </ligand>
</feature>
<evidence type="ECO:0000256" key="6">
    <source>
        <dbReference type="ARBA" id="ARBA00023163"/>
    </source>
</evidence>
<evidence type="ECO:0000256" key="3">
    <source>
        <dbReference type="ARBA" id="ARBA00022723"/>
    </source>
</evidence>
<gene>
    <name evidence="13" type="ORF">K437DRAFT_179018</name>
</gene>
<evidence type="ECO:0000256" key="10">
    <source>
        <dbReference type="PIRSR" id="PIRSR005586-2"/>
    </source>
</evidence>
<dbReference type="PANTHER" id="PTHR11239">
    <property type="entry name" value="DNA-DIRECTED RNA POLYMERASE"/>
    <property type="match status" value="1"/>
</dbReference>
<dbReference type="InParanoid" id="A0A066VIB1"/>
<keyword evidence="3 9" id="KW-0479">Metal-binding</keyword>
<feature type="binding site" evidence="9">
    <location>
        <position position="8"/>
    </location>
    <ligand>
        <name>Zn(2+)</name>
        <dbReference type="ChEBI" id="CHEBI:29105"/>
        <label>1</label>
    </ligand>
</feature>
<dbReference type="GO" id="GO:0003676">
    <property type="term" value="F:nucleic acid binding"/>
    <property type="evidence" value="ECO:0007669"/>
    <property type="project" value="InterPro"/>
</dbReference>
<dbReference type="PANTHER" id="PTHR11239:SF12">
    <property type="entry name" value="DNA-DIRECTED RNA POLYMERASE III SUBUNIT RPC10"/>
    <property type="match status" value="1"/>
</dbReference>
<dbReference type="Gene3D" id="2.20.25.10">
    <property type="match status" value="1"/>
</dbReference>
<dbReference type="Pfam" id="PF01096">
    <property type="entry name" value="Zn_ribbon_TFIIS"/>
    <property type="match status" value="1"/>
</dbReference>
<evidence type="ECO:0000256" key="7">
    <source>
        <dbReference type="ARBA" id="ARBA00023242"/>
    </source>
</evidence>
<keyword evidence="7 8" id="KW-0539">Nucleus</keyword>
<dbReference type="GO" id="GO:0005666">
    <property type="term" value="C:RNA polymerase III complex"/>
    <property type="evidence" value="ECO:0007669"/>
    <property type="project" value="UniProtKB-ARBA"/>
</dbReference>
<dbReference type="GO" id="GO:0006386">
    <property type="term" value="P:termination of RNA polymerase III transcription"/>
    <property type="evidence" value="ECO:0007669"/>
    <property type="project" value="TreeGrafter"/>
</dbReference>
<feature type="binding site" evidence="9">
    <location>
        <position position="29"/>
    </location>
    <ligand>
        <name>Zn(2+)</name>
        <dbReference type="ChEBI" id="CHEBI:29105"/>
        <label>1</label>
    </ligand>
</feature>
<dbReference type="InterPro" id="IPR034014">
    <property type="entry name" value="Zn_ribbon_RPC11_C"/>
</dbReference>
<dbReference type="SUPFAM" id="SSF57783">
    <property type="entry name" value="Zinc beta-ribbon"/>
    <property type="match status" value="1"/>
</dbReference>
<organism evidence="13 14">
    <name type="scientific">Tilletiaria anomala (strain ATCC 24038 / CBS 436.72 / UBC 951)</name>
    <dbReference type="NCBI Taxonomy" id="1037660"/>
    <lineage>
        <taxon>Eukaryota</taxon>
        <taxon>Fungi</taxon>
        <taxon>Dikarya</taxon>
        <taxon>Basidiomycota</taxon>
        <taxon>Ustilaginomycotina</taxon>
        <taxon>Exobasidiomycetes</taxon>
        <taxon>Georgefischeriales</taxon>
        <taxon>Tilletiariaceae</taxon>
        <taxon>Tilletiaria</taxon>
    </lineage>
</organism>
<dbReference type="FunFam" id="2.20.25.10:FF:000005">
    <property type="entry name" value="DNA-directed RNA polymerase subunit"/>
    <property type="match status" value="1"/>
</dbReference>
<name>A0A066VIB1_TILAU</name>
<keyword evidence="6 8" id="KW-0804">Transcription</keyword>
<evidence type="ECO:0000256" key="4">
    <source>
        <dbReference type="ARBA" id="ARBA00022771"/>
    </source>
</evidence>
<dbReference type="GO" id="GO:0008270">
    <property type="term" value="F:zinc ion binding"/>
    <property type="evidence" value="ECO:0007669"/>
    <property type="project" value="UniProtKB-KW"/>
</dbReference>
<dbReference type="RefSeq" id="XP_013241652.1">
    <property type="nucleotide sequence ID" value="XM_013386198.1"/>
</dbReference>
<evidence type="ECO:0000256" key="1">
    <source>
        <dbReference type="ARBA" id="ARBA00004123"/>
    </source>
</evidence>
<evidence type="ECO:0000259" key="12">
    <source>
        <dbReference type="PROSITE" id="PS51133"/>
    </source>
</evidence>
<dbReference type="EMBL" id="JMSN01000082">
    <property type="protein sequence ID" value="KDN41241.1"/>
    <property type="molecule type" value="Genomic_DNA"/>
</dbReference>
<comment type="subcellular location">
    <subcellularLocation>
        <location evidence="1 8">Nucleus</location>
    </subcellularLocation>
</comment>